<dbReference type="AlphaFoldDB" id="A0AAV2Z8K4"/>
<dbReference type="EMBL" id="DAKRPA010000042">
    <property type="protein sequence ID" value="DBA01752.1"/>
    <property type="molecule type" value="Genomic_DNA"/>
</dbReference>
<comment type="function">
    <text evidence="6">Subunit of the oligosaccharyl transferase (OST) complex that catalyzes the initial transfer of a defined glycan (Glc(3)Man(9)GlcNAc(2) in eukaryotes) from the lipid carrier dolichol-pyrophosphate to an asparagine residue within an Asn-X-Ser/Thr consensus motif in nascent polypeptide chains, the first step in protein N-glycosylation. N-glycosylation occurs cotranslationally and the complex associates with the Sec61 complex at the channel-forming translocon complex that mediates protein translocation across the endoplasmic reticulum (ER). All subunits are required for a maximal enzyme activity.</text>
</comment>
<dbReference type="GO" id="GO:0008250">
    <property type="term" value="C:oligosaccharyltransferase complex"/>
    <property type="evidence" value="ECO:0007669"/>
    <property type="project" value="UniProtKB-UniRule"/>
</dbReference>
<evidence type="ECO:0000256" key="1">
    <source>
        <dbReference type="ARBA" id="ARBA00004141"/>
    </source>
</evidence>
<evidence type="ECO:0000256" key="5">
    <source>
        <dbReference type="ARBA" id="ARBA00023136"/>
    </source>
</evidence>
<organism evidence="7 8">
    <name type="scientific">Lagenidium giganteum</name>
    <dbReference type="NCBI Taxonomy" id="4803"/>
    <lineage>
        <taxon>Eukaryota</taxon>
        <taxon>Sar</taxon>
        <taxon>Stramenopiles</taxon>
        <taxon>Oomycota</taxon>
        <taxon>Peronosporomycetes</taxon>
        <taxon>Pythiales</taxon>
        <taxon>Pythiaceae</taxon>
    </lineage>
</organism>
<gene>
    <name evidence="7" type="ORF">N0F65_010162</name>
</gene>
<sequence>MMEIPHTSPVSPEAYGMLTVMFLLIGLTFMSLFFTSGVQPKKNFVYELLYAIVAALFLGFGSMFLFLWAEIYV</sequence>
<comment type="subcellular location">
    <subcellularLocation>
        <location evidence="1 6">Membrane</location>
        <topology evidence="1 6">Multi-pass membrane protein</topology>
    </subcellularLocation>
</comment>
<feature type="transmembrane region" description="Helical" evidence="6">
    <location>
        <begin position="48"/>
        <end position="69"/>
    </location>
</feature>
<reference evidence="7" key="2">
    <citation type="journal article" date="2023" name="Microbiol Resour">
        <title>Decontamination and Annotation of the Draft Genome Sequence of the Oomycete Lagenidium giganteum ARSEF 373.</title>
        <authorList>
            <person name="Morgan W.R."/>
            <person name="Tartar A."/>
        </authorList>
    </citation>
    <scope>NUCLEOTIDE SEQUENCE</scope>
    <source>
        <strain evidence="7">ARSEF 373</strain>
    </source>
</reference>
<comment type="caution">
    <text evidence="7">The sequence shown here is derived from an EMBL/GenBank/DDBJ whole genome shotgun (WGS) entry which is preliminary data.</text>
</comment>
<name>A0AAV2Z8K4_9STRA</name>
<comment type="subunit">
    <text evidence="6">Component of the oligosaccharyltransferase (OST) complex.</text>
</comment>
<evidence type="ECO:0000256" key="4">
    <source>
        <dbReference type="ARBA" id="ARBA00022989"/>
    </source>
</evidence>
<feature type="transmembrane region" description="Helical" evidence="6">
    <location>
        <begin position="15"/>
        <end position="36"/>
    </location>
</feature>
<keyword evidence="5 6" id="KW-0472">Membrane</keyword>
<proteinExistence type="inferred from homology"/>
<comment type="similarity">
    <text evidence="2 6">Belongs to the OST5 family.</text>
</comment>
<dbReference type="Proteomes" id="UP001146120">
    <property type="component" value="Unassembled WGS sequence"/>
</dbReference>
<evidence type="ECO:0000256" key="3">
    <source>
        <dbReference type="ARBA" id="ARBA00022692"/>
    </source>
</evidence>
<accession>A0AAV2Z8K4</accession>
<evidence type="ECO:0000313" key="8">
    <source>
        <dbReference type="Proteomes" id="UP001146120"/>
    </source>
</evidence>
<protein>
    <recommendedName>
        <fullName evidence="6">Dolichyl-diphosphooligosaccharide-protein glycosyltransferase subunit OST5</fullName>
    </recommendedName>
</protein>
<dbReference type="PANTHER" id="PTHR13636">
    <property type="entry name" value="TRANSMEMBRANE PROTEIN 258"/>
    <property type="match status" value="1"/>
</dbReference>
<dbReference type="GO" id="GO:0006487">
    <property type="term" value="P:protein N-linked glycosylation"/>
    <property type="evidence" value="ECO:0007669"/>
    <property type="project" value="UniProtKB-UniRule"/>
</dbReference>
<keyword evidence="3 6" id="KW-0812">Transmembrane</keyword>
<dbReference type="InterPro" id="IPR007915">
    <property type="entry name" value="TMEM258/Ost5"/>
</dbReference>
<evidence type="ECO:0000256" key="6">
    <source>
        <dbReference type="RuleBase" id="RU367008"/>
    </source>
</evidence>
<dbReference type="Pfam" id="PF05251">
    <property type="entry name" value="Ost5"/>
    <property type="match status" value="1"/>
</dbReference>
<keyword evidence="8" id="KW-1185">Reference proteome</keyword>
<evidence type="ECO:0000256" key="2">
    <source>
        <dbReference type="ARBA" id="ARBA00009825"/>
    </source>
</evidence>
<keyword evidence="4 6" id="KW-1133">Transmembrane helix</keyword>
<reference evidence="7" key="1">
    <citation type="submission" date="2022-11" db="EMBL/GenBank/DDBJ databases">
        <authorList>
            <person name="Morgan W.R."/>
            <person name="Tartar A."/>
        </authorList>
    </citation>
    <scope>NUCLEOTIDE SEQUENCE</scope>
    <source>
        <strain evidence="7">ARSEF 373</strain>
    </source>
</reference>
<evidence type="ECO:0000313" key="7">
    <source>
        <dbReference type="EMBL" id="DBA01752.1"/>
    </source>
</evidence>